<dbReference type="RefSeq" id="WP_025982354.1">
    <property type="nucleotide sequence ID" value="NZ_CAADOK010000091.1"/>
</dbReference>
<reference evidence="1 2" key="1">
    <citation type="submission" date="2017-08" db="EMBL/GenBank/DDBJ databases">
        <authorList>
            <person name="Feschi L."/>
            <person name="Jeukens J."/>
            <person name="Emond-Rheault J.-G."/>
            <person name="Kukavica-Ibrulj I."/>
            <person name="Boyle B."/>
            <person name="Levesque R.C."/>
        </authorList>
    </citation>
    <scope>NUCLEOTIDE SEQUENCE [LARGE SCALE GENOMIC DNA]</scope>
    <source>
        <strain evidence="1 2">PA-W36</strain>
    </source>
</reference>
<dbReference type="EMBL" id="NSNE01000001">
    <property type="protein sequence ID" value="RPM23101.1"/>
    <property type="molecule type" value="Genomic_DNA"/>
</dbReference>
<gene>
    <name evidence="1" type="ORF">IPC1295_00945</name>
</gene>
<name>A0A7M3A1U1_PSEAI</name>
<dbReference type="AlphaFoldDB" id="A0A7M3A1U1"/>
<comment type="caution">
    <text evidence="1">The sequence shown here is derived from an EMBL/GenBank/DDBJ whole genome shotgun (WGS) entry which is preliminary data.</text>
</comment>
<dbReference type="Proteomes" id="UP000284767">
    <property type="component" value="Unassembled WGS sequence"/>
</dbReference>
<sequence>MAQQAQAVRGSQKLIRGLKEQLDLSAVNRAEAANEITANQALRLRKWINAVLDVRENPVTTSLVQDAHGQFIGEVTQLADGKQWLAQGYGKTWPTGEAFDDVQQAIAYVRGIAAAQ</sequence>
<evidence type="ECO:0000313" key="1">
    <source>
        <dbReference type="EMBL" id="RPM23101.1"/>
    </source>
</evidence>
<organism evidence="1 2">
    <name type="scientific">Pseudomonas aeruginosa</name>
    <dbReference type="NCBI Taxonomy" id="287"/>
    <lineage>
        <taxon>Bacteria</taxon>
        <taxon>Pseudomonadati</taxon>
        <taxon>Pseudomonadota</taxon>
        <taxon>Gammaproteobacteria</taxon>
        <taxon>Pseudomonadales</taxon>
        <taxon>Pseudomonadaceae</taxon>
        <taxon>Pseudomonas</taxon>
    </lineage>
</organism>
<protein>
    <submittedName>
        <fullName evidence="1">Uncharacterized protein</fullName>
    </submittedName>
</protein>
<accession>A0A7M3A1U1</accession>
<reference evidence="1 2" key="2">
    <citation type="submission" date="2019-01" db="EMBL/GenBank/DDBJ databases">
        <title>The Pseudomonas aeruginosa pan-genome provides new insights on its population structure, horizontal gene transfer and pathogenicity.</title>
        <authorList>
            <person name="Freschi L."/>
            <person name="Vincent A.T."/>
            <person name="Jeukens J."/>
            <person name="Emond-Rheault J.-G."/>
            <person name="Kukavica-Ibrulj I."/>
            <person name="Dupont M.-J."/>
            <person name="Charette S.J."/>
            <person name="Boyle B."/>
            <person name="Levesque R.C."/>
        </authorList>
    </citation>
    <scope>NUCLEOTIDE SEQUENCE [LARGE SCALE GENOMIC DNA]</scope>
    <source>
        <strain evidence="1 2">PA-W36</strain>
    </source>
</reference>
<evidence type="ECO:0000313" key="2">
    <source>
        <dbReference type="Proteomes" id="UP000284767"/>
    </source>
</evidence>
<proteinExistence type="predicted"/>